<dbReference type="GO" id="GO:1990756">
    <property type="term" value="F:ubiquitin-like ligase-substrate adaptor activity"/>
    <property type="evidence" value="ECO:0007669"/>
    <property type="project" value="TreeGrafter"/>
</dbReference>
<sequence length="1298" mass="142324">MACCDHVSNVKPCNFVKYVNSRELGHSSSSFHQNASDAVTSHRDLKPLIADAPPNCRSTYLLRLNQNNRLLAAAHGDKTVAIYCASTGRLLSKCVGHERSPWTLAFHPSQPYLLASGCLGGSIRLWNLESLATSDPAIIHQVYNLKSTKFWTHAGAIASLAFHPVHPILIAAWTQEVVFYDWVSGRKLSVWRFVSNQSRVRWVKFNPDGVLLYTATANPSLPQTASVGKSRNKGTYCTEGSETRGNDAMSSSSQSSNMQSSPSVSSHNLISRDLLLEFLVGQPDAWFTQLGVCEICSLRLCRWAGTLGSKFPASTFDAQQSMNLVSRVAEVIAKQMRLTGIPLSRLVHELLSHRDQSSDVPSRLLLDANPVAVAIIEDMPVQEFLLSRGNYCSQPSALTKDGSLCCGGHACDLVLAHRELMRHSICRPCLAAFWRWASRYVDWWCFVNSSSASFSSDCPTVDKKISNDDSISTTARRFVGQDTTSTDLRMDQSISLKNPTITAGICIQCRAGVSGHHKPTPIDNPSRSLETSRPETPNRLKHLPLVALDLLRSRLSNANEVTPLTYMAPDLISEGPLTDYIRKFLISDATDYLKIDNFSRSFRPMLGTSAAHVSSPLPKRRKTDSGSSLSDDQSACLSNANMDTSHNGESGCSGKLAYTGLQAELTYNMTITCCGALRHRSLVQEAAELGRLIANRLDHGVWNHPRPAHLINSGIGQPDRSPTLNLFPYVATGCQLLRPNFSSEPYPIRPCKLQPGCSRTVLQRSLVDMVGQGRDTEQAEYPDKCPEDRSMTACCRCGHIVPQTFPIDPQSSLSAVVCERLVLSDDQCGNAFNHDFRLRTSPPSSAGTPIKSDECSATQPSPQSTSSLPGFVEPAIQSPSNYATQKQKNVMYLINRTNGDSMLNAVHRSITEVIAGLFVDMGEHGSANCIQDTTYRICRWELNFCDPVRNRAKCASDHGDTADFKAGGPIHPMPANVAVSYNTNSLVIPHARLFNDSSICLSPDGRMLAAFVVLNANNSGHSRSHCFAPTSTTNNMITSMDTLLAVYRLQPKTRRGQCLFARRFTTTSPVCLDFSPLSDYLAVGMATTRLPSADLPASSLRHLSSGSVTSDASQRDLLNPDYLVANDVQSAAGNLLIPKRSECVAQIFRLERILKKENTDYCGFIVHRTLSEVVTIRHPMFLNPVSSSRQHFQHGRSDIDQLDRWHRLVLSSSTGISLNTILWNPSGGLFYGTTKGLVVIMGAQPSHVSSHVTVELTESSTDTTENEKSSICNSFIPFTHTLSLSDLVPSIPSVSQYS</sequence>
<dbReference type="Gene3D" id="2.130.10.10">
    <property type="entry name" value="YVTN repeat-like/Quinoprotein amine dehydrogenase"/>
    <property type="match status" value="1"/>
</dbReference>
<dbReference type="PANTHER" id="PTHR22874:SF1">
    <property type="entry name" value="ACTIVATING MOLECULE IN BECN1-REGULATED AUTOPHAGY PROTEIN 1"/>
    <property type="match status" value="1"/>
</dbReference>
<dbReference type="InterPro" id="IPR036322">
    <property type="entry name" value="WD40_repeat_dom_sf"/>
</dbReference>
<feature type="compositionally biased region" description="Low complexity" evidence="2">
    <location>
        <begin position="249"/>
        <end position="264"/>
    </location>
</feature>
<feature type="region of interest" description="Disordered" evidence="2">
    <location>
        <begin position="610"/>
        <end position="650"/>
    </location>
</feature>
<accession>A0A8S9YEJ7</accession>
<dbReference type="PANTHER" id="PTHR22874">
    <property type="entry name" value="ACTIVATING MOLECULE IN BECN1-REGULATED AUTOPHAGY PROTEIN 1"/>
    <property type="match status" value="1"/>
</dbReference>
<keyword evidence="1" id="KW-0853">WD repeat</keyword>
<reference evidence="3" key="1">
    <citation type="submission" date="2019-07" db="EMBL/GenBank/DDBJ databases">
        <title>Annotation for the trematode Paragonimus miyazaki's.</title>
        <authorList>
            <person name="Choi Y.-J."/>
        </authorList>
    </citation>
    <scope>NUCLEOTIDE SEQUENCE</scope>
    <source>
        <strain evidence="3">Japan</strain>
    </source>
</reference>
<keyword evidence="4" id="KW-1185">Reference proteome</keyword>
<dbReference type="OrthoDB" id="6363363at2759"/>
<feature type="region of interest" description="Disordered" evidence="2">
    <location>
        <begin position="516"/>
        <end position="537"/>
    </location>
</feature>
<feature type="region of interest" description="Disordered" evidence="2">
    <location>
        <begin position="839"/>
        <end position="880"/>
    </location>
</feature>
<organism evidence="3 4">
    <name type="scientific">Paragonimus skrjabini miyazakii</name>
    <dbReference type="NCBI Taxonomy" id="59628"/>
    <lineage>
        <taxon>Eukaryota</taxon>
        <taxon>Metazoa</taxon>
        <taxon>Spiralia</taxon>
        <taxon>Lophotrochozoa</taxon>
        <taxon>Platyhelminthes</taxon>
        <taxon>Trematoda</taxon>
        <taxon>Digenea</taxon>
        <taxon>Plagiorchiida</taxon>
        <taxon>Troglotremata</taxon>
        <taxon>Troglotrematidae</taxon>
        <taxon>Paragonimus</taxon>
    </lineage>
</organism>
<feature type="compositionally biased region" description="Low complexity" evidence="2">
    <location>
        <begin position="858"/>
        <end position="867"/>
    </location>
</feature>
<dbReference type="EMBL" id="JTDE01021880">
    <property type="protein sequence ID" value="KAF7232345.1"/>
    <property type="molecule type" value="Genomic_DNA"/>
</dbReference>
<dbReference type="SUPFAM" id="SSF50978">
    <property type="entry name" value="WD40 repeat-like"/>
    <property type="match status" value="1"/>
</dbReference>
<dbReference type="GO" id="GO:0000045">
    <property type="term" value="P:autophagosome assembly"/>
    <property type="evidence" value="ECO:0007669"/>
    <property type="project" value="TreeGrafter"/>
</dbReference>
<evidence type="ECO:0000313" key="3">
    <source>
        <dbReference type="EMBL" id="KAF7232345.1"/>
    </source>
</evidence>
<dbReference type="Proteomes" id="UP000822476">
    <property type="component" value="Unassembled WGS sequence"/>
</dbReference>
<dbReference type="InterPro" id="IPR015943">
    <property type="entry name" value="WD40/YVTN_repeat-like_dom_sf"/>
</dbReference>
<evidence type="ECO:0000256" key="1">
    <source>
        <dbReference type="PROSITE-ProRule" id="PRU00221"/>
    </source>
</evidence>
<proteinExistence type="predicted"/>
<dbReference type="InterPro" id="IPR001680">
    <property type="entry name" value="WD40_rpt"/>
</dbReference>
<dbReference type="GO" id="GO:0080008">
    <property type="term" value="C:Cul4-RING E3 ubiquitin ligase complex"/>
    <property type="evidence" value="ECO:0007669"/>
    <property type="project" value="TreeGrafter"/>
</dbReference>
<evidence type="ECO:0000313" key="4">
    <source>
        <dbReference type="Proteomes" id="UP000822476"/>
    </source>
</evidence>
<gene>
    <name evidence="3" type="ORF">EG68_10145</name>
</gene>
<feature type="compositionally biased region" description="Polar residues" evidence="2">
    <location>
        <begin position="625"/>
        <end position="650"/>
    </location>
</feature>
<feature type="region of interest" description="Disordered" evidence="2">
    <location>
        <begin position="223"/>
        <end position="264"/>
    </location>
</feature>
<comment type="caution">
    <text evidence="3">The sequence shown here is derived from an EMBL/GenBank/DDBJ whole genome shotgun (WGS) entry which is preliminary data.</text>
</comment>
<dbReference type="SMART" id="SM00320">
    <property type="entry name" value="WD40"/>
    <property type="match status" value="3"/>
</dbReference>
<dbReference type="GO" id="GO:0000423">
    <property type="term" value="P:mitophagy"/>
    <property type="evidence" value="ECO:0007669"/>
    <property type="project" value="TreeGrafter"/>
</dbReference>
<evidence type="ECO:0008006" key="5">
    <source>
        <dbReference type="Google" id="ProtNLM"/>
    </source>
</evidence>
<dbReference type="PROSITE" id="PS50082">
    <property type="entry name" value="WD_REPEATS_2"/>
    <property type="match status" value="1"/>
</dbReference>
<evidence type="ECO:0000256" key="2">
    <source>
        <dbReference type="SAM" id="MobiDB-lite"/>
    </source>
</evidence>
<name>A0A8S9YEJ7_9TREM</name>
<dbReference type="InterPro" id="IPR052596">
    <property type="entry name" value="AMBRA1_autophagy"/>
</dbReference>
<protein>
    <recommendedName>
        <fullName evidence="5">Activating molecule in BECN1-regulated autophagy protein 1</fullName>
    </recommendedName>
</protein>
<feature type="compositionally biased region" description="Polar residues" evidence="2">
    <location>
        <begin position="223"/>
        <end position="240"/>
    </location>
</feature>
<feature type="repeat" description="WD" evidence="1">
    <location>
        <begin position="94"/>
        <end position="130"/>
    </location>
</feature>
<dbReference type="Pfam" id="PF00400">
    <property type="entry name" value="WD40"/>
    <property type="match status" value="1"/>
</dbReference>